<name>A0ABN3GF36_9ACTN</name>
<keyword evidence="3" id="KW-1185">Reference proteome</keyword>
<comment type="caution">
    <text evidence="2">The sequence shown here is derived from an EMBL/GenBank/DDBJ whole genome shotgun (WGS) entry which is preliminary data.</text>
</comment>
<accession>A0ABN3GF36</accession>
<feature type="signal peptide" evidence="1">
    <location>
        <begin position="1"/>
        <end position="23"/>
    </location>
</feature>
<protein>
    <recommendedName>
        <fullName evidence="4">Secreted protein</fullName>
    </recommendedName>
</protein>
<evidence type="ECO:0000313" key="2">
    <source>
        <dbReference type="EMBL" id="GAA2348972.1"/>
    </source>
</evidence>
<keyword evidence="1" id="KW-0732">Signal</keyword>
<sequence>MLAATTVAMSVGALLATASPAAAGPYRADCSAWITSTGRPGGGFTAVCNGGPVSVQYRVVGLCQNIFTLGSRWVYGGWMTNDASHVDCSWSETPQSTYYQTR</sequence>
<reference evidence="2 3" key="1">
    <citation type="journal article" date="2019" name="Int. J. Syst. Evol. Microbiol.">
        <title>The Global Catalogue of Microorganisms (GCM) 10K type strain sequencing project: providing services to taxonomists for standard genome sequencing and annotation.</title>
        <authorList>
            <consortium name="The Broad Institute Genomics Platform"/>
            <consortium name="The Broad Institute Genome Sequencing Center for Infectious Disease"/>
            <person name="Wu L."/>
            <person name="Ma J."/>
        </authorList>
    </citation>
    <scope>NUCLEOTIDE SEQUENCE [LARGE SCALE GENOMIC DNA]</scope>
    <source>
        <strain evidence="2 3">JCM 3272</strain>
    </source>
</reference>
<evidence type="ECO:0008006" key="4">
    <source>
        <dbReference type="Google" id="ProtNLM"/>
    </source>
</evidence>
<evidence type="ECO:0000256" key="1">
    <source>
        <dbReference type="SAM" id="SignalP"/>
    </source>
</evidence>
<feature type="chain" id="PRO_5046808772" description="Secreted protein" evidence="1">
    <location>
        <begin position="24"/>
        <end position="102"/>
    </location>
</feature>
<proteinExistence type="predicted"/>
<evidence type="ECO:0000313" key="3">
    <source>
        <dbReference type="Proteomes" id="UP001501444"/>
    </source>
</evidence>
<dbReference type="Proteomes" id="UP001501444">
    <property type="component" value="Unassembled WGS sequence"/>
</dbReference>
<gene>
    <name evidence="2" type="ORF">GCM10010170_037920</name>
</gene>
<dbReference type="EMBL" id="BAAARV010000027">
    <property type="protein sequence ID" value="GAA2348972.1"/>
    <property type="molecule type" value="Genomic_DNA"/>
</dbReference>
<organism evidence="2 3">
    <name type="scientific">Dactylosporangium salmoneum</name>
    <dbReference type="NCBI Taxonomy" id="53361"/>
    <lineage>
        <taxon>Bacteria</taxon>
        <taxon>Bacillati</taxon>
        <taxon>Actinomycetota</taxon>
        <taxon>Actinomycetes</taxon>
        <taxon>Micromonosporales</taxon>
        <taxon>Micromonosporaceae</taxon>
        <taxon>Dactylosporangium</taxon>
    </lineage>
</organism>